<sequence length="118" mass="12946">MVASLESSLVRIYKQRKNKDDKMEIVGAGFLISSEYLITCAHVVNESLGLNVKSAEKPTDIIECDFPIIASGTSLETTVEVWHPVKFNSNDPQDIAILKLKDSVPSQAQPVSLITSEI</sequence>
<accession>A0A2H6BRI6</accession>
<dbReference type="AlphaFoldDB" id="A0A2H6BRI6"/>
<dbReference type="SUPFAM" id="SSF50494">
    <property type="entry name" value="Trypsin-like serine proteases"/>
    <property type="match status" value="1"/>
</dbReference>
<reference evidence="2" key="1">
    <citation type="submission" date="2017-12" db="EMBL/GenBank/DDBJ databases">
        <title>Improved Draft Genome Sequence of Microcystis aeruginosa NIES-298, a Microcystin-Producing Cyanobacterium from Lake Kasumigaura, Japan.</title>
        <authorList>
            <person name="Yamaguchi H."/>
            <person name="Suzuki S."/>
            <person name="Kawachi M."/>
        </authorList>
    </citation>
    <scope>NUCLEOTIDE SEQUENCE [LARGE SCALE GENOMIC DNA]</scope>
    <source>
        <strain evidence="2">NIES-298</strain>
    </source>
</reference>
<dbReference type="RefSeq" id="WP_238142366.1">
    <property type="nucleotide sequence ID" value="NZ_BEIU01000059.1"/>
</dbReference>
<comment type="caution">
    <text evidence="1">The sequence shown here is derived from an EMBL/GenBank/DDBJ whole genome shotgun (WGS) entry which is preliminary data.</text>
</comment>
<organism evidence="1 2">
    <name type="scientific">Microcystis aeruginosa NIES-298</name>
    <dbReference type="NCBI Taxonomy" id="449468"/>
    <lineage>
        <taxon>Bacteria</taxon>
        <taxon>Bacillati</taxon>
        <taxon>Cyanobacteriota</taxon>
        <taxon>Cyanophyceae</taxon>
        <taxon>Oscillatoriophycideae</taxon>
        <taxon>Chroococcales</taxon>
        <taxon>Microcystaceae</taxon>
        <taxon>Microcystis</taxon>
    </lineage>
</organism>
<dbReference type="Gene3D" id="2.40.10.10">
    <property type="entry name" value="Trypsin-like serine proteases"/>
    <property type="match status" value="1"/>
</dbReference>
<protein>
    <submittedName>
        <fullName evidence="1">Uncharacterized protein</fullName>
    </submittedName>
</protein>
<dbReference type="Proteomes" id="UP000236321">
    <property type="component" value="Unassembled WGS sequence"/>
</dbReference>
<proteinExistence type="predicted"/>
<dbReference type="Pfam" id="PF13365">
    <property type="entry name" value="Trypsin_2"/>
    <property type="match status" value="1"/>
</dbReference>
<gene>
    <name evidence="1" type="ORF">BGM30_18630</name>
</gene>
<dbReference type="InterPro" id="IPR043504">
    <property type="entry name" value="Peptidase_S1_PA_chymotrypsin"/>
</dbReference>
<name>A0A2H6BRI6_MICAE</name>
<evidence type="ECO:0000313" key="2">
    <source>
        <dbReference type="Proteomes" id="UP000236321"/>
    </source>
</evidence>
<dbReference type="EMBL" id="BEYQ01000005">
    <property type="protein sequence ID" value="GBD52770.1"/>
    <property type="molecule type" value="Genomic_DNA"/>
</dbReference>
<dbReference type="InterPro" id="IPR009003">
    <property type="entry name" value="Peptidase_S1_PA"/>
</dbReference>
<evidence type="ECO:0000313" key="1">
    <source>
        <dbReference type="EMBL" id="GBD52770.1"/>
    </source>
</evidence>